<gene>
    <name evidence="8" type="ORF">BO83DRAFT_390036</name>
</gene>
<keyword evidence="3" id="KW-0808">Transferase</keyword>
<dbReference type="SMART" id="SM00829">
    <property type="entry name" value="PKS_ER"/>
    <property type="match status" value="1"/>
</dbReference>
<evidence type="ECO:0000256" key="5">
    <source>
        <dbReference type="SAM" id="MobiDB-lite"/>
    </source>
</evidence>
<dbReference type="InterPro" id="IPR029063">
    <property type="entry name" value="SAM-dependent_MTases_sf"/>
</dbReference>
<dbReference type="PANTHER" id="PTHR43775:SF49">
    <property type="entry name" value="SYNTHASE, PUTATIVE (JCVI)-RELATED"/>
    <property type="match status" value="1"/>
</dbReference>
<dbReference type="Pfam" id="PF00109">
    <property type="entry name" value="ketoacyl-synt"/>
    <property type="match status" value="1"/>
</dbReference>
<dbReference type="GO" id="GO:0004312">
    <property type="term" value="F:fatty acid synthase activity"/>
    <property type="evidence" value="ECO:0007669"/>
    <property type="project" value="TreeGrafter"/>
</dbReference>
<dbReference type="InterPro" id="IPR014030">
    <property type="entry name" value="Ketoacyl_synth_N"/>
</dbReference>
<dbReference type="SUPFAM" id="SSF53901">
    <property type="entry name" value="Thiolase-like"/>
    <property type="match status" value="1"/>
</dbReference>
<dbReference type="SUPFAM" id="SSF51735">
    <property type="entry name" value="NAD(P)-binding Rossmann-fold domains"/>
    <property type="match status" value="1"/>
</dbReference>
<sequence length="787" mass="87728">MTKNMQASHTISGDDERNYFTSGKEIPPSTLSGLNGDDPVAPCGERTTNVDLPDVSRLKPSESELSGLYTPIAVFWDCLMKEDGLCEVPKSRYNVDSFYHPTRERSTQTKYGYFLQEDPAYFDAQLFSVRNHESTRMDPQQRLLLELVWECLESAGETDWEEIHRLSTDIMLWAQAIMSWQIVFLQIRLPGSQHNAIPSSIEHLLVRSVGEYMDVNVEVKQETGNFLAGNATAMFEDNVVLSMRRGMHFSHGSEGNTSPIPLVVQVQWRPNIDFQPPQVLLPHFEMSKSLVDILHKTNGIAGMYILQTVEKIKHIQPQASHLSKWKDWLLTKEANIYNDAQILGSYRDSHCAGPTQQQQSDGAMLRLGSERSVGGTGAATAAALRTLYNLGVPMYSNYMLTDIAPNSLEEARSRFESYKNMQHVTLDIRRDPLEQGFAESAFDLIIASNGALPSWWISEDRRRDGHYMILEGRNQELHDAGFTGTDIIRDDFDAPYRSSATIITRLIAGSTIKPSISLLITDRQSPGNWANTVHSRLTDLGYMVEWTTLADPPTNKKCITVLLDQEVPFLFELTDSDFHALRDYSAQINQCVTLWVTKSTQVTSEDPNFGLGQGFVRSVRQELMIGIYMLEVESFEQNAASALGKIVQKSLTVQGCGRFCAPQRVYRWLIANSSYDILAALGYVGSTSELGLEGSGTVRRAGKHVTDLVAGDEVSVLLSGLSMKYAAGMALAYLTAIYSLDYVGQVQKDQTVRIHSACGGVRLAAIQICKIRGAKVSKARSITPRLS</sequence>
<reference evidence="8" key="1">
    <citation type="submission" date="2016-12" db="EMBL/GenBank/DDBJ databases">
        <title>The genomes of Aspergillus section Nigri reveals drivers in fungal speciation.</title>
        <authorList>
            <consortium name="DOE Joint Genome Institute"/>
            <person name="Vesth T.C."/>
            <person name="Nybo J."/>
            <person name="Theobald S."/>
            <person name="Brandl J."/>
            <person name="Frisvad J.C."/>
            <person name="Nielsen K.F."/>
            <person name="Lyhne E.K."/>
            <person name="Kogle M.E."/>
            <person name="Kuo A."/>
            <person name="Riley R."/>
            <person name="Clum A."/>
            <person name="Nolan M."/>
            <person name="Lipzen A."/>
            <person name="Salamov A."/>
            <person name="Henrissat B."/>
            <person name="Wiebenga A."/>
            <person name="De vries R.P."/>
            <person name="Grigoriev I.V."/>
            <person name="Mortensen U.H."/>
            <person name="Andersen M.R."/>
            <person name="Baker S.E."/>
        </authorList>
    </citation>
    <scope>NUCLEOTIDE SEQUENCE</scope>
    <source>
        <strain evidence="8">CBS 122712</strain>
    </source>
</reference>
<protein>
    <submittedName>
        <fullName evidence="8">Uncharacterized protein</fullName>
    </submittedName>
</protein>
<dbReference type="Proteomes" id="UP000246171">
    <property type="component" value="Unassembled WGS sequence"/>
</dbReference>
<dbReference type="AlphaFoldDB" id="A0A317V954"/>
<dbReference type="PANTHER" id="PTHR43775">
    <property type="entry name" value="FATTY ACID SYNTHASE"/>
    <property type="match status" value="1"/>
</dbReference>
<keyword evidence="1" id="KW-0596">Phosphopantetheine</keyword>
<evidence type="ECO:0000259" key="6">
    <source>
        <dbReference type="SMART" id="SM00825"/>
    </source>
</evidence>
<organism evidence="8 9">
    <name type="scientific">Aspergillus eucalypticola (strain CBS 122712 / IBT 29274)</name>
    <dbReference type="NCBI Taxonomy" id="1448314"/>
    <lineage>
        <taxon>Eukaryota</taxon>
        <taxon>Fungi</taxon>
        <taxon>Dikarya</taxon>
        <taxon>Ascomycota</taxon>
        <taxon>Pezizomycotina</taxon>
        <taxon>Eurotiomycetes</taxon>
        <taxon>Eurotiomycetidae</taxon>
        <taxon>Eurotiales</taxon>
        <taxon>Aspergillaceae</taxon>
        <taxon>Aspergillus</taxon>
        <taxon>Aspergillus subgen. Circumdati</taxon>
    </lineage>
</organism>
<evidence type="ECO:0000256" key="1">
    <source>
        <dbReference type="ARBA" id="ARBA00022450"/>
    </source>
</evidence>
<keyword evidence="4" id="KW-0511">Multifunctional enzyme</keyword>
<evidence type="ECO:0000256" key="2">
    <source>
        <dbReference type="ARBA" id="ARBA00022553"/>
    </source>
</evidence>
<dbReference type="GeneID" id="37054800"/>
<dbReference type="EMBL" id="MSFU01000017">
    <property type="protein sequence ID" value="PWY69919.1"/>
    <property type="molecule type" value="Genomic_DNA"/>
</dbReference>
<dbReference type="InterPro" id="IPR050091">
    <property type="entry name" value="PKS_NRPS_Biosynth_Enz"/>
</dbReference>
<dbReference type="OrthoDB" id="4718567at2759"/>
<dbReference type="InterPro" id="IPR020843">
    <property type="entry name" value="ER"/>
</dbReference>
<feature type="domain" description="Enoyl reductase (ER)" evidence="7">
    <location>
        <begin position="612"/>
        <end position="786"/>
    </location>
</feature>
<feature type="compositionally biased region" description="Polar residues" evidence="5">
    <location>
        <begin position="1"/>
        <end position="11"/>
    </location>
</feature>
<evidence type="ECO:0000313" key="8">
    <source>
        <dbReference type="EMBL" id="PWY69919.1"/>
    </source>
</evidence>
<feature type="region of interest" description="Disordered" evidence="5">
    <location>
        <begin position="1"/>
        <end position="55"/>
    </location>
</feature>
<evidence type="ECO:0000256" key="3">
    <source>
        <dbReference type="ARBA" id="ARBA00022679"/>
    </source>
</evidence>
<feature type="domain" description="Ketosynthase family 3 (KS3)" evidence="6">
    <location>
        <begin position="72"/>
        <end position="420"/>
    </location>
</feature>
<dbReference type="Gene3D" id="3.40.47.10">
    <property type="match status" value="1"/>
</dbReference>
<dbReference type="Gene3D" id="3.40.50.150">
    <property type="entry name" value="Vaccinia Virus protein VP39"/>
    <property type="match status" value="1"/>
</dbReference>
<dbReference type="InterPro" id="IPR020841">
    <property type="entry name" value="PKS_Beta-ketoAc_synthase_dom"/>
</dbReference>
<keyword evidence="2" id="KW-0597">Phosphoprotein</keyword>
<dbReference type="VEuPathDB" id="FungiDB:BO83DRAFT_390036"/>
<evidence type="ECO:0000259" key="7">
    <source>
        <dbReference type="SMART" id="SM00829"/>
    </source>
</evidence>
<name>A0A317V954_ASPEC</name>
<keyword evidence="9" id="KW-1185">Reference proteome</keyword>
<proteinExistence type="predicted"/>
<evidence type="ECO:0000313" key="9">
    <source>
        <dbReference type="Proteomes" id="UP000246171"/>
    </source>
</evidence>
<dbReference type="Gene3D" id="3.90.180.10">
    <property type="entry name" value="Medium-chain alcohol dehydrogenases, catalytic domain"/>
    <property type="match status" value="1"/>
</dbReference>
<accession>A0A317V954</accession>
<dbReference type="GO" id="GO:0044550">
    <property type="term" value="P:secondary metabolite biosynthetic process"/>
    <property type="evidence" value="ECO:0007669"/>
    <property type="project" value="TreeGrafter"/>
</dbReference>
<dbReference type="SMART" id="SM00825">
    <property type="entry name" value="PKS_KS"/>
    <property type="match status" value="1"/>
</dbReference>
<dbReference type="InterPro" id="IPR016039">
    <property type="entry name" value="Thiolase-like"/>
</dbReference>
<evidence type="ECO:0000256" key="4">
    <source>
        <dbReference type="ARBA" id="ARBA00023268"/>
    </source>
</evidence>
<comment type="caution">
    <text evidence="8">The sequence shown here is derived from an EMBL/GenBank/DDBJ whole genome shotgun (WGS) entry which is preliminary data.</text>
</comment>
<dbReference type="RefSeq" id="XP_025386613.1">
    <property type="nucleotide sequence ID" value="XM_025532838.1"/>
</dbReference>
<dbReference type="GO" id="GO:0006633">
    <property type="term" value="P:fatty acid biosynthetic process"/>
    <property type="evidence" value="ECO:0007669"/>
    <property type="project" value="TreeGrafter"/>
</dbReference>
<dbReference type="InterPro" id="IPR011032">
    <property type="entry name" value="GroES-like_sf"/>
</dbReference>
<dbReference type="InterPro" id="IPR036291">
    <property type="entry name" value="NAD(P)-bd_dom_sf"/>
</dbReference>
<dbReference type="GO" id="GO:0016491">
    <property type="term" value="F:oxidoreductase activity"/>
    <property type="evidence" value="ECO:0007669"/>
    <property type="project" value="InterPro"/>
</dbReference>
<dbReference type="SUPFAM" id="SSF53335">
    <property type="entry name" value="S-adenosyl-L-methionine-dependent methyltransferases"/>
    <property type="match status" value="1"/>
</dbReference>
<dbReference type="SUPFAM" id="SSF50129">
    <property type="entry name" value="GroES-like"/>
    <property type="match status" value="1"/>
</dbReference>